<accession>A0A1M5Q7X7</accession>
<dbReference type="Proteomes" id="UP000184520">
    <property type="component" value="Unassembled WGS sequence"/>
</dbReference>
<dbReference type="EMBL" id="FQWD01000006">
    <property type="protein sequence ID" value="SHH09563.1"/>
    <property type="molecule type" value="Genomic_DNA"/>
</dbReference>
<sequence length="231" mass="24773">MKQLKFGCLLLLLGIAQLSYASVITNGSFDNCSYSGWMKDTDGFGDISTQNDFMLSAPPGCAAIVNVDSFNTDAWFANTLYQDINLQSGQQYQFTAELSVNSELTSSDFGFIADYFFVAFGDGSGNYLDESGALGSVLNADIDGAASYSIDIMLSETLSSISNLTLEFQLLIGFDQFGSDFGGSWLQIDNVAITPSNANMQVNAPSHALLIGLGLAGIFFVRKHRNSGGEQ</sequence>
<organism evidence="2 3">
    <name type="scientific">Marisediminitalea aggregata</name>
    <dbReference type="NCBI Taxonomy" id="634436"/>
    <lineage>
        <taxon>Bacteria</taxon>
        <taxon>Pseudomonadati</taxon>
        <taxon>Pseudomonadota</taxon>
        <taxon>Gammaproteobacteria</taxon>
        <taxon>Alteromonadales</taxon>
        <taxon>Alteromonadaceae</taxon>
        <taxon>Marisediminitalea</taxon>
    </lineage>
</organism>
<keyword evidence="3" id="KW-1185">Reference proteome</keyword>
<keyword evidence="1" id="KW-0732">Signal</keyword>
<name>A0A1M5Q7X7_9ALTE</name>
<protein>
    <submittedName>
        <fullName evidence="2">PEP-CTERM protein-sorting domain-containing protein</fullName>
    </submittedName>
</protein>
<feature type="signal peptide" evidence="1">
    <location>
        <begin position="1"/>
        <end position="21"/>
    </location>
</feature>
<dbReference type="AlphaFoldDB" id="A0A1M5Q7X7"/>
<gene>
    <name evidence="2" type="ORF">SAMN05216361_3757</name>
</gene>
<feature type="chain" id="PRO_5009913113" evidence="1">
    <location>
        <begin position="22"/>
        <end position="231"/>
    </location>
</feature>
<dbReference type="OrthoDB" id="6332663at2"/>
<proteinExistence type="predicted"/>
<evidence type="ECO:0000313" key="2">
    <source>
        <dbReference type="EMBL" id="SHH09563.1"/>
    </source>
</evidence>
<evidence type="ECO:0000256" key="1">
    <source>
        <dbReference type="SAM" id="SignalP"/>
    </source>
</evidence>
<dbReference type="RefSeq" id="WP_073324699.1">
    <property type="nucleotide sequence ID" value="NZ_FQWD01000006.1"/>
</dbReference>
<evidence type="ECO:0000313" key="3">
    <source>
        <dbReference type="Proteomes" id="UP000184520"/>
    </source>
</evidence>
<reference evidence="3" key="1">
    <citation type="submission" date="2016-11" db="EMBL/GenBank/DDBJ databases">
        <authorList>
            <person name="Varghese N."/>
            <person name="Submissions S."/>
        </authorList>
    </citation>
    <scope>NUCLEOTIDE SEQUENCE [LARGE SCALE GENOMIC DNA]</scope>
    <source>
        <strain evidence="3">CGMCC 1.8995</strain>
    </source>
</reference>